<dbReference type="InterPro" id="IPR002110">
    <property type="entry name" value="Ankyrin_rpt"/>
</dbReference>
<evidence type="ECO:0000256" key="4">
    <source>
        <dbReference type="SAM" id="MobiDB-lite"/>
    </source>
</evidence>
<feature type="repeat" description="ANK" evidence="3">
    <location>
        <begin position="1212"/>
        <end position="1244"/>
    </location>
</feature>
<dbReference type="RefSeq" id="XP_003059750.1">
    <property type="nucleotide sequence ID" value="XM_003059704.1"/>
</dbReference>
<keyword evidence="1" id="KW-0677">Repeat</keyword>
<feature type="compositionally biased region" description="Acidic residues" evidence="4">
    <location>
        <begin position="199"/>
        <end position="211"/>
    </location>
</feature>
<dbReference type="eggNOG" id="KOG4177">
    <property type="taxonomic scope" value="Eukaryota"/>
</dbReference>
<dbReference type="Gene3D" id="1.25.40.20">
    <property type="entry name" value="Ankyrin repeat-containing domain"/>
    <property type="match status" value="1"/>
</dbReference>
<sequence>MTTTIASAVVRPRPLPSFRARVAPAPARRDDRARGDVRARRHARRASLGSRQPHYDGERAPFDDDDDDRPLWFDDASSTWRRRDDLDESDATIARALGGDGAAWTRAVVESAHLAEVPDDDALDAAAAANVRVAGGEAERRARVLTVTFRTLDGDARVLPILACAPVEEEEEEEEDDDDDDDDGGGQNPNPRRRRDDRGDDDELAQDDDYNDAYLKVVDPGLIRFTPRDRRERWKRAVKKGAEDVRAAAAADDVDASADGASTRDALTLCYRYLKNCLTQTSHVAAGRRARYRDRDVKRRVGSGSPRGDFGERGGLTGLPARYMSSPIDIPGRRRRGGGGAGLGFHERRHRGVLLDGPVDDVFDAWQLANDPRPSYGRPADVAPWLRNAFRDDVETLNACLHDVTCSNAVVFAHEALPPLRALDVEPEEVEELLSQIEADAAAACVKITSGSGPALYRARLHGARRARGGAREGFEGAVERVREIELDLDDAWPRPPKSRPRPSSSSSSSFSADSRRRRRRRRRRGLEDVVAICAAMKRGVPIYIASDVVDARSFSANGYRSSFHGGRVGVARRARRASAPGSSAAPGRERHDDDATFGFRSPLTGYSYYTPANADEHDPDVFSEFVRFFVLECEKPFGTSPFIVEFGASGAVGNIRRAGAGGRSVSPPGILRCVLSYCIQKFFTHRSVSTFDRVPFQLTGELFLYKTTLSRALLVGPIAFFLLVSHLWREWQRRWHGFASGGPSLGAQTGKHGAAAARAAARARSPLLDRRVLDPAVADVARLHVALFRRALIERARDDPTNAHALIADALGEEGAKRVDADAGEVFRRLRAHVVAEADGGGGGASVSASASASESARVIAVIKRDIDRAVCTPAQLQGMRVEDAPSSAIEASATTAIEERWIEHGDAARRLGEMNARLFDHAFVFSEENWGVAEEEVVEEEEEGQGDDEDARGAGVDDARGEMGALPNAMMTSCHDDRTTNERFFVSRAATLRLRAHFHGRTTHAARAIHFTPSIVKETRASCRKWSGVAPRVARRESHARLPRENERMNAFRPSLLRTNPSVVSRRRSLLLNADVMTLRVDQDHAEAPGGHGGGLRRAGSSRWTEVRARPSTPASRPRPPRDHDAFLPSIDRSPPASVLVDRSQWDDGKGSHHPDYDPTAKGPNVEKASRETEELLAAIVKNDIRLIYKKIEEGADVNFVFGSAYGSKNGYTPLMSAAHRGRLEASRALLRSGADPNFMNRNGDLTLFWAVDGGVEIIKLFVDYGVDLDARTAKDWTALSYARAAGKYGLVDEKGIYPEDVLRYYGATEYGSEPEALGVRSPRESFNPGGEDFSRDRGSYQREPEHP</sequence>
<feature type="region of interest" description="Disordered" evidence="4">
    <location>
        <begin position="164"/>
        <end position="211"/>
    </location>
</feature>
<feature type="compositionally biased region" description="Basic and acidic residues" evidence="4">
    <location>
        <begin position="1146"/>
        <end position="1161"/>
    </location>
</feature>
<name>C1MVH0_MICPC</name>
<feature type="region of interest" description="Disordered" evidence="4">
    <location>
        <begin position="1087"/>
        <end position="1170"/>
    </location>
</feature>
<dbReference type="KEGG" id="mpp:MICPUCDRAFT_59375"/>
<feature type="compositionally biased region" description="Low complexity" evidence="4">
    <location>
        <begin position="502"/>
        <end position="513"/>
    </location>
</feature>
<dbReference type="Proteomes" id="UP000001876">
    <property type="component" value="Unassembled WGS sequence"/>
</dbReference>
<dbReference type="EMBL" id="GG663741">
    <property type="protein sequence ID" value="EEH55702.1"/>
    <property type="molecule type" value="Genomic_DNA"/>
</dbReference>
<feature type="region of interest" description="Disordered" evidence="4">
    <location>
        <begin position="490"/>
        <end position="523"/>
    </location>
</feature>
<evidence type="ECO:0000313" key="6">
    <source>
        <dbReference type="Proteomes" id="UP000001876"/>
    </source>
</evidence>
<keyword evidence="2 3" id="KW-0040">ANK repeat</keyword>
<feature type="region of interest" description="Disordered" evidence="4">
    <location>
        <begin position="571"/>
        <end position="595"/>
    </location>
</feature>
<dbReference type="STRING" id="564608.C1MVH0"/>
<organism evidence="6">
    <name type="scientific">Micromonas pusilla (strain CCMP1545)</name>
    <name type="common">Picoplanktonic green alga</name>
    <dbReference type="NCBI Taxonomy" id="564608"/>
    <lineage>
        <taxon>Eukaryota</taxon>
        <taxon>Viridiplantae</taxon>
        <taxon>Chlorophyta</taxon>
        <taxon>Mamiellophyceae</taxon>
        <taxon>Mamiellales</taxon>
        <taxon>Mamiellaceae</taxon>
        <taxon>Micromonas</taxon>
    </lineage>
</organism>
<feature type="compositionally biased region" description="Acidic residues" evidence="4">
    <location>
        <begin position="167"/>
        <end position="184"/>
    </location>
</feature>
<proteinExistence type="predicted"/>
<dbReference type="PROSITE" id="PS50088">
    <property type="entry name" value="ANK_REPEAT"/>
    <property type="match status" value="1"/>
</dbReference>
<dbReference type="PROSITE" id="PS50297">
    <property type="entry name" value="ANK_REP_REGION"/>
    <property type="match status" value="1"/>
</dbReference>
<feature type="region of interest" description="Disordered" evidence="4">
    <location>
        <begin position="1"/>
        <end position="68"/>
    </location>
</feature>
<protein>
    <submittedName>
        <fullName evidence="5">Predicted protein</fullName>
    </submittedName>
</protein>
<feature type="compositionally biased region" description="Basic and acidic residues" evidence="4">
    <location>
        <begin position="53"/>
        <end position="62"/>
    </location>
</feature>
<dbReference type="Pfam" id="PF12796">
    <property type="entry name" value="Ank_2"/>
    <property type="match status" value="1"/>
</dbReference>
<keyword evidence="6" id="KW-1185">Reference proteome</keyword>
<dbReference type="SMART" id="SM00248">
    <property type="entry name" value="ANK"/>
    <property type="match status" value="2"/>
</dbReference>
<evidence type="ECO:0000256" key="2">
    <source>
        <dbReference type="ARBA" id="ARBA00023043"/>
    </source>
</evidence>
<gene>
    <name evidence="5" type="ORF">MICPUCDRAFT_59375</name>
</gene>
<feature type="compositionally biased region" description="Acidic residues" evidence="4">
    <location>
        <begin position="939"/>
        <end position="952"/>
    </location>
</feature>
<feature type="compositionally biased region" description="Low complexity" evidence="4">
    <location>
        <begin position="578"/>
        <end position="587"/>
    </location>
</feature>
<evidence type="ECO:0000313" key="5">
    <source>
        <dbReference type="EMBL" id="EEH55702.1"/>
    </source>
</evidence>
<evidence type="ECO:0000256" key="3">
    <source>
        <dbReference type="PROSITE-ProRule" id="PRU00023"/>
    </source>
</evidence>
<reference evidence="5 6" key="1">
    <citation type="journal article" date="2009" name="Science">
        <title>Green evolution and dynamic adaptations revealed by genomes of the marine picoeukaryotes Micromonas.</title>
        <authorList>
            <person name="Worden A.Z."/>
            <person name="Lee J.H."/>
            <person name="Mock T."/>
            <person name="Rouze P."/>
            <person name="Simmons M.P."/>
            <person name="Aerts A.L."/>
            <person name="Allen A.E."/>
            <person name="Cuvelier M.L."/>
            <person name="Derelle E."/>
            <person name="Everett M.V."/>
            <person name="Foulon E."/>
            <person name="Grimwood J."/>
            <person name="Gundlach H."/>
            <person name="Henrissat B."/>
            <person name="Napoli C."/>
            <person name="McDonald S.M."/>
            <person name="Parker M.S."/>
            <person name="Rombauts S."/>
            <person name="Salamov A."/>
            <person name="Von Dassow P."/>
            <person name="Badger J.H."/>
            <person name="Coutinho P.M."/>
            <person name="Demir E."/>
            <person name="Dubchak I."/>
            <person name="Gentemann C."/>
            <person name="Eikrem W."/>
            <person name="Gready J.E."/>
            <person name="John U."/>
            <person name="Lanier W."/>
            <person name="Lindquist E.A."/>
            <person name="Lucas S."/>
            <person name="Mayer K.F."/>
            <person name="Moreau H."/>
            <person name="Not F."/>
            <person name="Otillar R."/>
            <person name="Panaud O."/>
            <person name="Pangilinan J."/>
            <person name="Paulsen I."/>
            <person name="Piegu B."/>
            <person name="Poliakov A."/>
            <person name="Robbens S."/>
            <person name="Schmutz J."/>
            <person name="Toulza E."/>
            <person name="Wyss T."/>
            <person name="Zelensky A."/>
            <person name="Zhou K."/>
            <person name="Armbrust E.V."/>
            <person name="Bhattacharya D."/>
            <person name="Goodenough U.W."/>
            <person name="Van de Peer Y."/>
            <person name="Grigoriev I.V."/>
        </authorList>
    </citation>
    <scope>NUCLEOTIDE SEQUENCE [LARGE SCALE GENOMIC DNA]</scope>
    <source>
        <strain evidence="5 6">CCMP1545</strain>
    </source>
</reference>
<dbReference type="GeneID" id="9685475"/>
<feature type="region of interest" description="Disordered" evidence="4">
    <location>
        <begin position="1318"/>
        <end position="1350"/>
    </location>
</feature>
<feature type="region of interest" description="Disordered" evidence="4">
    <location>
        <begin position="939"/>
        <end position="961"/>
    </location>
</feature>
<accession>C1MVH0</accession>
<feature type="compositionally biased region" description="Basic and acidic residues" evidence="4">
    <location>
        <begin position="1335"/>
        <end position="1350"/>
    </location>
</feature>
<feature type="compositionally biased region" description="Basic and acidic residues" evidence="4">
    <location>
        <begin position="27"/>
        <end position="38"/>
    </location>
</feature>
<dbReference type="InterPro" id="IPR036770">
    <property type="entry name" value="Ankyrin_rpt-contain_sf"/>
</dbReference>
<evidence type="ECO:0000256" key="1">
    <source>
        <dbReference type="ARBA" id="ARBA00022737"/>
    </source>
</evidence>
<dbReference type="OrthoDB" id="194358at2759"/>
<dbReference type="SUPFAM" id="SSF48403">
    <property type="entry name" value="Ankyrin repeat"/>
    <property type="match status" value="1"/>
</dbReference>
<dbReference type="PANTHER" id="PTHR24171">
    <property type="entry name" value="ANKYRIN REPEAT DOMAIN-CONTAINING PROTEIN 39-RELATED"/>
    <property type="match status" value="1"/>
</dbReference>